<reference evidence="3 4" key="1">
    <citation type="submission" date="2018-11" db="EMBL/GenBank/DDBJ databases">
        <title>Rhodococcus spongicola sp. nov. and Rhodococcus xishaensis sp. nov. from marine sponges.</title>
        <authorList>
            <person name="Li L."/>
            <person name="Lin H.W."/>
        </authorList>
    </citation>
    <scope>NUCLEOTIDE SEQUENCE [LARGE SCALE GENOMIC DNA]</scope>
    <source>
        <strain evidence="3 4">LHW51113</strain>
    </source>
</reference>
<dbReference type="Pfam" id="PF00480">
    <property type="entry name" value="ROK"/>
    <property type="match status" value="1"/>
</dbReference>
<dbReference type="SUPFAM" id="SSF53067">
    <property type="entry name" value="Actin-like ATPase domain"/>
    <property type="match status" value="1"/>
</dbReference>
<evidence type="ECO:0000313" key="4">
    <source>
        <dbReference type="Proteomes" id="UP000283479"/>
    </source>
</evidence>
<dbReference type="PANTHER" id="PTHR18964:SF149">
    <property type="entry name" value="BIFUNCTIONAL UDP-N-ACETYLGLUCOSAMINE 2-EPIMERASE_N-ACETYLMANNOSAMINE KINASE"/>
    <property type="match status" value="1"/>
</dbReference>
<dbReference type="PANTHER" id="PTHR18964">
    <property type="entry name" value="ROK (REPRESSOR, ORF, KINASE) FAMILY"/>
    <property type="match status" value="1"/>
</dbReference>
<keyword evidence="4" id="KW-1185">Reference proteome</keyword>
<dbReference type="InterPro" id="IPR000600">
    <property type="entry name" value="ROK"/>
</dbReference>
<sequence length="435" mass="45082">MLIAAPHAPQAGSATARTGSPRPLSTADTRPASRRSRIVSPTLGVTEGPAAAVFRAAAFGGPIYRDDGARASGASAATVNRHVSAMLSAGLLRERPDLAVSGAAGRPRIPFEINHEPYLTVGIHIGAIVTSVIVSDLRGRILGGVDLPTPRGGSESALATITASARRFVTRWHRRRPLWVGVALGGRVDPATGVVDHARLGWTGARVGAVIGSGFGLPVSVAAQVEAMAASELLLTPQRTVNTEERGNELYFYARETVGVAVTFDGRVHTPAAGPGSIAHLSTGSDVPCECGATGCLEVTVGDRGVLRAAQRAGVLPTTATLPPIVALYREARSGSTAAQQILTERAQTLGRAVAVVRDLFNPDRVTLGGQAFTDYPEAVPHVAQALSRAGRVGGADAHITRFGKRVQEHAACAVSLSSLYSNPLAAMRKASVRV</sequence>
<dbReference type="SUPFAM" id="SSF46785">
    <property type="entry name" value="Winged helix' DNA-binding domain"/>
    <property type="match status" value="1"/>
</dbReference>
<evidence type="ECO:0000313" key="3">
    <source>
        <dbReference type="EMBL" id="RVW01195.1"/>
    </source>
</evidence>
<dbReference type="Proteomes" id="UP000283479">
    <property type="component" value="Unassembled WGS sequence"/>
</dbReference>
<dbReference type="AlphaFoldDB" id="A0A3S3ZHY8"/>
<dbReference type="InterPro" id="IPR036388">
    <property type="entry name" value="WH-like_DNA-bd_sf"/>
</dbReference>
<evidence type="ECO:0000256" key="2">
    <source>
        <dbReference type="SAM" id="MobiDB-lite"/>
    </source>
</evidence>
<comment type="caution">
    <text evidence="3">The sequence shown here is derived from an EMBL/GenBank/DDBJ whole genome shotgun (WGS) entry which is preliminary data.</text>
</comment>
<dbReference type="InterPro" id="IPR043129">
    <property type="entry name" value="ATPase_NBD"/>
</dbReference>
<dbReference type="RefSeq" id="WP_127955080.1">
    <property type="nucleotide sequence ID" value="NZ_RKLO01000005.1"/>
</dbReference>
<proteinExistence type="inferred from homology"/>
<feature type="region of interest" description="Disordered" evidence="2">
    <location>
        <begin position="1"/>
        <end position="41"/>
    </location>
</feature>
<evidence type="ECO:0000256" key="1">
    <source>
        <dbReference type="ARBA" id="ARBA00006479"/>
    </source>
</evidence>
<organism evidence="3 4">
    <name type="scientific">Rhodococcus xishaensis</name>
    <dbReference type="NCBI Taxonomy" id="2487364"/>
    <lineage>
        <taxon>Bacteria</taxon>
        <taxon>Bacillati</taxon>
        <taxon>Actinomycetota</taxon>
        <taxon>Actinomycetes</taxon>
        <taxon>Mycobacteriales</taxon>
        <taxon>Nocardiaceae</taxon>
        <taxon>Rhodococcus</taxon>
    </lineage>
</organism>
<name>A0A3S3ZHY8_9NOCA</name>
<dbReference type="OrthoDB" id="3605644at2"/>
<gene>
    <name evidence="3" type="ORF">EGT50_13155</name>
</gene>
<dbReference type="EMBL" id="RKLO01000005">
    <property type="protein sequence ID" value="RVW01195.1"/>
    <property type="molecule type" value="Genomic_DNA"/>
</dbReference>
<accession>A0A3S3ZHY8</accession>
<protein>
    <submittedName>
        <fullName evidence="3">ROK family protein</fullName>
    </submittedName>
</protein>
<dbReference type="Gene3D" id="3.30.420.40">
    <property type="match status" value="2"/>
</dbReference>
<dbReference type="Gene3D" id="1.10.10.10">
    <property type="entry name" value="Winged helix-like DNA-binding domain superfamily/Winged helix DNA-binding domain"/>
    <property type="match status" value="1"/>
</dbReference>
<dbReference type="InterPro" id="IPR036390">
    <property type="entry name" value="WH_DNA-bd_sf"/>
</dbReference>
<comment type="similarity">
    <text evidence="1">Belongs to the ROK (NagC/XylR) family.</text>
</comment>